<dbReference type="CDD" id="cd00086">
    <property type="entry name" value="homeodomain"/>
    <property type="match status" value="1"/>
</dbReference>
<comment type="caution">
    <text evidence="15">The sequence shown here is derived from an EMBL/GenBank/DDBJ whole genome shotgun (WGS) entry which is preliminary data.</text>
</comment>
<proteinExistence type="predicted"/>
<feature type="DNA-binding region" description="Homeobox" evidence="9">
    <location>
        <begin position="560"/>
        <end position="619"/>
    </location>
</feature>
<dbReference type="AlphaFoldDB" id="A0A4V3SAV9"/>
<feature type="domain" description="Homeobox" evidence="14">
    <location>
        <begin position="558"/>
        <end position="618"/>
    </location>
</feature>
<dbReference type="GO" id="GO:0046872">
    <property type="term" value="F:metal ion binding"/>
    <property type="evidence" value="ECO:0007669"/>
    <property type="project" value="UniProtKB-KW"/>
</dbReference>
<keyword evidence="2 10" id="KW-0479">Metal-binding</keyword>
<dbReference type="Gene3D" id="1.10.10.60">
    <property type="entry name" value="Homeodomain-like"/>
    <property type="match status" value="1"/>
</dbReference>
<dbReference type="GO" id="GO:0000981">
    <property type="term" value="F:DNA-binding transcription factor activity, RNA polymerase II-specific"/>
    <property type="evidence" value="ECO:0007669"/>
    <property type="project" value="TreeGrafter"/>
</dbReference>
<evidence type="ECO:0000256" key="4">
    <source>
        <dbReference type="ARBA" id="ARBA00022833"/>
    </source>
</evidence>
<dbReference type="EMBL" id="SJOL01010838">
    <property type="protein sequence ID" value="TGZ50383.1"/>
    <property type="molecule type" value="Genomic_DNA"/>
</dbReference>
<evidence type="ECO:0000256" key="11">
    <source>
        <dbReference type="RuleBase" id="RU000682"/>
    </source>
</evidence>
<name>A0A4V3SAV9_OPIFE</name>
<feature type="region of interest" description="Disordered" evidence="12">
    <location>
        <begin position="296"/>
        <end position="324"/>
    </location>
</feature>
<keyword evidence="8 9" id="KW-0539">Nucleus</keyword>
<dbReference type="PROSITE" id="PS50071">
    <property type="entry name" value="HOMEOBOX_2"/>
    <property type="match status" value="1"/>
</dbReference>
<dbReference type="GO" id="GO:0030182">
    <property type="term" value="P:neuron differentiation"/>
    <property type="evidence" value="ECO:0007669"/>
    <property type="project" value="TreeGrafter"/>
</dbReference>
<dbReference type="InterPro" id="IPR009057">
    <property type="entry name" value="Homeodomain-like_sf"/>
</dbReference>
<keyword evidence="4 10" id="KW-0862">Zinc</keyword>
<comment type="subcellular location">
    <subcellularLocation>
        <location evidence="1 9 11">Nucleus</location>
    </subcellularLocation>
</comment>
<evidence type="ECO:0000256" key="2">
    <source>
        <dbReference type="ARBA" id="ARBA00022723"/>
    </source>
</evidence>
<keyword evidence="3" id="KW-0677">Repeat</keyword>
<dbReference type="SUPFAM" id="SSF57716">
    <property type="entry name" value="Glucocorticoid receptor-like (DNA-binding domain)"/>
    <property type="match status" value="1"/>
</dbReference>
<dbReference type="PANTHER" id="PTHR24208:SF166">
    <property type="entry name" value="LIM HOMEOBOX TRANSCRIPTION FACTOR 1 ALPHA, ISOFORM B"/>
    <property type="match status" value="1"/>
</dbReference>
<evidence type="ECO:0000256" key="1">
    <source>
        <dbReference type="ARBA" id="ARBA00004123"/>
    </source>
</evidence>
<dbReference type="InterPro" id="IPR001356">
    <property type="entry name" value="HD"/>
</dbReference>
<feature type="compositionally biased region" description="Basic and acidic residues" evidence="12">
    <location>
        <begin position="661"/>
        <end position="670"/>
    </location>
</feature>
<feature type="domain" description="LIM zinc-binding" evidence="13">
    <location>
        <begin position="134"/>
        <end position="196"/>
    </location>
</feature>
<evidence type="ECO:0000256" key="8">
    <source>
        <dbReference type="ARBA" id="ARBA00023242"/>
    </source>
</evidence>
<evidence type="ECO:0000256" key="12">
    <source>
        <dbReference type="SAM" id="MobiDB-lite"/>
    </source>
</evidence>
<protein>
    <recommendedName>
        <fullName evidence="17">LIM/homeobox protein Lhx2</fullName>
    </recommendedName>
</protein>
<dbReference type="Pfam" id="PF00412">
    <property type="entry name" value="LIM"/>
    <property type="match status" value="2"/>
</dbReference>
<dbReference type="SUPFAM" id="SSF46689">
    <property type="entry name" value="Homeodomain-like"/>
    <property type="match status" value="1"/>
</dbReference>
<sequence>MRTNYESKHNRQSGGCLTGVTMIWTRFPFIHPLWPNCPDELCLRTPLNSVNAAIDLGQEVCTNESPVMTTRVSGLNAQSTGDAATDTSTWSGVSVRPNDRLALHGPVGNEIKLSEDIVTSAGNHPQSPNKCRFMLCTGCGTKIMQSHLLCLSDGELWHTECLRCCECGKSLHAEASCFNRNGSIYCKEDYHRLFGVASRSVPCAVCKIPIGPHELIIRSQSSVFHYICFNCRQCNRALQPGDRYALIDGQPVCHADLLNVMEQRGNVSLPGFEQRMNRIHSSADYQAKRGVSEKCLLPPGYSSGPRPLAEGESPPVDFSHATTLSSVDRLPNRIEVVTDSPEMRKYPSSSTTSPTRLQSPCIYDLPGTTPGLICDRKNGHENLPDSEPGIIPSVGPRTHTPVSLSTPLIYGRFGSDDPHLGYLASLVPFQTPPPPSLHPLIPVPPASSPTQPLIKICHPPNNNLGTPSPTGLLIPSRGPPYSLSFNFPSFLSSPPNSELFKMIDSGDPFNYANPTAASSLLLHQVQQKRSRKRRSGLHQTFDNVCLNNPPGYCIGMSTRQKRMRTSFKHHQLRAMKAYFNMNHNPDVKDLKVLTEKTGLSKRVLQVWFQNARAKYRRSLLLRPDAVPAGTTQTQSNGLTPPAGSLSESSNPTALHPSMSDCESKSSHLDPVETESPSSSTERNLYKLEDGLSLTSDDMDPTKAHSLRELNLLERMKTEQPGVYGLSSCFHSASPPCSRPNSVKPFGLSFVNLTASSDGHFSPMGCKGLVDFCSLNGLHS</sequence>
<dbReference type="Pfam" id="PF00046">
    <property type="entry name" value="Homeodomain"/>
    <property type="match status" value="1"/>
</dbReference>
<feature type="compositionally biased region" description="Polar residues" evidence="12">
    <location>
        <begin position="347"/>
        <end position="358"/>
    </location>
</feature>
<dbReference type="Proteomes" id="UP000308267">
    <property type="component" value="Unassembled WGS sequence"/>
</dbReference>
<evidence type="ECO:0000313" key="15">
    <source>
        <dbReference type="EMBL" id="TGZ50384.1"/>
    </source>
</evidence>
<evidence type="ECO:0000256" key="3">
    <source>
        <dbReference type="ARBA" id="ARBA00022737"/>
    </source>
</evidence>
<reference evidence="15 16" key="1">
    <citation type="journal article" date="2019" name="BMC Genomics">
        <title>New insights from Opisthorchis felineus genome: update on genomics of the epidemiologically important liver flukes.</title>
        <authorList>
            <person name="Ershov N.I."/>
            <person name="Mordvinov V.A."/>
            <person name="Prokhortchouk E.B."/>
            <person name="Pakharukova M.Y."/>
            <person name="Gunbin K.V."/>
            <person name="Ustyantsev K."/>
            <person name="Genaev M.A."/>
            <person name="Blinov A.G."/>
            <person name="Mazur A."/>
            <person name="Boulygina E."/>
            <person name="Tsygankova S."/>
            <person name="Khrameeva E."/>
            <person name="Chekanov N."/>
            <person name="Fan G."/>
            <person name="Xiao A."/>
            <person name="Zhang H."/>
            <person name="Xu X."/>
            <person name="Yang H."/>
            <person name="Solovyev V."/>
            <person name="Lee S.M."/>
            <person name="Liu X."/>
            <person name="Afonnikov D.A."/>
            <person name="Skryabin K.G."/>
        </authorList>
    </citation>
    <scope>NUCLEOTIDE SEQUENCE [LARGE SCALE GENOMIC DNA]</scope>
    <source>
        <strain evidence="15">AK-0245</strain>
        <tissue evidence="15">Whole organism</tissue>
    </source>
</reference>
<evidence type="ECO:0000256" key="9">
    <source>
        <dbReference type="PROSITE-ProRule" id="PRU00108"/>
    </source>
</evidence>
<feature type="compositionally biased region" description="Polar residues" evidence="12">
    <location>
        <begin position="629"/>
        <end position="638"/>
    </location>
</feature>
<dbReference type="InterPro" id="IPR001781">
    <property type="entry name" value="Znf_LIM"/>
</dbReference>
<evidence type="ECO:0000256" key="7">
    <source>
        <dbReference type="ARBA" id="ARBA00023155"/>
    </source>
</evidence>
<keyword evidence="6 9" id="KW-0238">DNA-binding</keyword>
<evidence type="ECO:0000256" key="6">
    <source>
        <dbReference type="ARBA" id="ARBA00023125"/>
    </source>
</evidence>
<evidence type="ECO:0000259" key="13">
    <source>
        <dbReference type="PROSITE" id="PS50023"/>
    </source>
</evidence>
<keyword evidence="5 10" id="KW-0440">LIM domain</keyword>
<evidence type="ECO:0000256" key="5">
    <source>
        <dbReference type="ARBA" id="ARBA00023038"/>
    </source>
</evidence>
<evidence type="ECO:0000259" key="14">
    <source>
        <dbReference type="PROSITE" id="PS50071"/>
    </source>
</evidence>
<accession>A0A4V3SAV9</accession>
<dbReference type="SMART" id="SM00389">
    <property type="entry name" value="HOX"/>
    <property type="match status" value="1"/>
</dbReference>
<evidence type="ECO:0000313" key="16">
    <source>
        <dbReference type="Proteomes" id="UP000308267"/>
    </source>
</evidence>
<organism evidence="15 16">
    <name type="scientific">Opisthorchis felineus</name>
    <dbReference type="NCBI Taxonomy" id="147828"/>
    <lineage>
        <taxon>Eukaryota</taxon>
        <taxon>Metazoa</taxon>
        <taxon>Spiralia</taxon>
        <taxon>Lophotrochozoa</taxon>
        <taxon>Platyhelminthes</taxon>
        <taxon>Trematoda</taxon>
        <taxon>Digenea</taxon>
        <taxon>Opisthorchiida</taxon>
        <taxon>Opisthorchiata</taxon>
        <taxon>Opisthorchiidae</taxon>
        <taxon>Opisthorchis</taxon>
    </lineage>
</organism>
<dbReference type="GO" id="GO:0005634">
    <property type="term" value="C:nucleus"/>
    <property type="evidence" value="ECO:0007669"/>
    <property type="project" value="UniProtKB-SubCell"/>
</dbReference>
<dbReference type="GO" id="GO:0000977">
    <property type="term" value="F:RNA polymerase II transcription regulatory region sequence-specific DNA binding"/>
    <property type="evidence" value="ECO:0007669"/>
    <property type="project" value="TreeGrafter"/>
</dbReference>
<keyword evidence="16" id="KW-1185">Reference proteome</keyword>
<feature type="region of interest" description="Disordered" evidence="12">
    <location>
        <begin position="626"/>
        <end position="683"/>
    </location>
</feature>
<feature type="region of interest" description="Disordered" evidence="12">
    <location>
        <begin position="342"/>
        <end position="361"/>
    </location>
</feature>
<gene>
    <name evidence="15" type="ORF">CRM22_010788</name>
</gene>
<dbReference type="STRING" id="147828.A0A4V3SAV9"/>
<evidence type="ECO:0000256" key="10">
    <source>
        <dbReference type="PROSITE-ProRule" id="PRU00125"/>
    </source>
</evidence>
<dbReference type="Gene3D" id="2.10.110.10">
    <property type="entry name" value="Cysteine Rich Protein"/>
    <property type="match status" value="2"/>
</dbReference>
<evidence type="ECO:0008006" key="17">
    <source>
        <dbReference type="Google" id="ProtNLM"/>
    </source>
</evidence>
<dbReference type="FunFam" id="1.10.10.60:FF:000027">
    <property type="entry name" value="LIM/homeobox protein Lhx9"/>
    <property type="match status" value="1"/>
</dbReference>
<feature type="domain" description="LIM zinc-binding" evidence="13">
    <location>
        <begin position="201"/>
        <end position="263"/>
    </location>
</feature>
<dbReference type="InterPro" id="IPR050453">
    <property type="entry name" value="LIM_Homeobox_TF"/>
</dbReference>
<keyword evidence="7 9" id="KW-0371">Homeobox</keyword>
<dbReference type="OrthoDB" id="9990008at2759"/>
<dbReference type="PROSITE" id="PS50023">
    <property type="entry name" value="LIM_DOMAIN_2"/>
    <property type="match status" value="2"/>
</dbReference>
<dbReference type="PROSITE" id="PS00478">
    <property type="entry name" value="LIM_DOMAIN_1"/>
    <property type="match status" value="2"/>
</dbReference>
<dbReference type="SMART" id="SM00132">
    <property type="entry name" value="LIM"/>
    <property type="match status" value="2"/>
</dbReference>
<dbReference type="PANTHER" id="PTHR24208">
    <property type="entry name" value="LIM/HOMEOBOX PROTEIN LHX"/>
    <property type="match status" value="1"/>
</dbReference>
<dbReference type="EMBL" id="SJOL01010838">
    <property type="protein sequence ID" value="TGZ50384.1"/>
    <property type="molecule type" value="Genomic_DNA"/>
</dbReference>